<feature type="coiled-coil region" evidence="1">
    <location>
        <begin position="194"/>
        <end position="221"/>
    </location>
</feature>
<dbReference type="OrthoDB" id="7624803at2"/>
<dbReference type="AlphaFoldDB" id="A0A2D2B0G9"/>
<proteinExistence type="predicted"/>
<evidence type="ECO:0000256" key="3">
    <source>
        <dbReference type="SAM" id="Phobius"/>
    </source>
</evidence>
<organism evidence="4 5">
    <name type="scientific">Caulobacter mirabilis</name>
    <dbReference type="NCBI Taxonomy" id="69666"/>
    <lineage>
        <taxon>Bacteria</taxon>
        <taxon>Pseudomonadati</taxon>
        <taxon>Pseudomonadota</taxon>
        <taxon>Alphaproteobacteria</taxon>
        <taxon>Caulobacterales</taxon>
        <taxon>Caulobacteraceae</taxon>
        <taxon>Caulobacter</taxon>
    </lineage>
</organism>
<keyword evidence="3" id="KW-0472">Membrane</keyword>
<keyword evidence="3" id="KW-0812">Transmembrane</keyword>
<feature type="region of interest" description="Disordered" evidence="2">
    <location>
        <begin position="1"/>
        <end position="78"/>
    </location>
</feature>
<feature type="compositionally biased region" description="Low complexity" evidence="2">
    <location>
        <begin position="21"/>
        <end position="36"/>
    </location>
</feature>
<keyword evidence="3" id="KW-1133">Transmembrane helix</keyword>
<sequence>MKARKTRAPLDFSRMDSGLSAEAQPAEAAPEAPAVEPDLEIQAAPAVEMAEPEAPPPAALTRPAAEPPLPPALRGQPAKLKPTPAWPVWLAAAVAAVLWAGCTVAFALGWRANIVPLNDDPFAMALFAVLFIAPTALVFVAAYLVRKGQELSQEVRYARDLAGRMLAPAAQAAAETGGAVESVRLQIDSATAAAHEARETMLALRQALAEETERLAEAAATSARTASELAVSLGQERSQLGELSGQLDARSVAVSDAITQQARMVAEASDLAETQLREAEAALAARAADLAAAAGEASDAARVAGEDLARQVARLETAGVGVGDQMRLVEEGLTHQRAALVTVAHALRADQEDFAAQAETKSAQLSEFMVQATESATNIGEQAARGAETLSQLITEASERFGGLTQQARLERDALNDESSEALAKVGEAAARERAILESDLQSAIGRLTSAAQEARVAAEGHHDAARARVDELSEAAFTAHQKADAIFEARLRDARDLIEQSAQLVEQAGAATVQKLEQGTVQARAVLAELERLIDDVAARAEDLPEAAKGRVEEVRASVEQSMDDLLSAARRAADEAQTIDAAFQERVRRNYDMLSEAVKVMGVVSGSASAAAPAFEPKLRGPIRTPEPPKPIVVDTLPDDPAMRPRLKLTPTATDEEFRAVFESAGGRAAAPAAPAAEGEGGWSWRDLLTSIDGDESDSESLAERMAAEIAAMGIDPSALLPKSRIEEVAAAIQRNDRQSGREVVRRLAPAAIRRLVRRLFSDAAMRGQTDRFIERFGGMLEEAAERDRGGVLVSALLASDGGRAWLLLDAAAGELG</sequence>
<protein>
    <submittedName>
        <fullName evidence="4">Polar localization protein TipN</fullName>
    </submittedName>
</protein>
<name>A0A2D2B0G9_9CAUL</name>
<feature type="region of interest" description="Disordered" evidence="2">
    <location>
        <begin position="621"/>
        <end position="649"/>
    </location>
</feature>
<dbReference type="KEGG" id="cmb:CSW64_15695"/>
<feature type="transmembrane region" description="Helical" evidence="3">
    <location>
        <begin position="122"/>
        <end position="145"/>
    </location>
</feature>
<dbReference type="Proteomes" id="UP000228945">
    <property type="component" value="Chromosome"/>
</dbReference>
<keyword evidence="1" id="KW-0175">Coiled coil</keyword>
<keyword evidence="5" id="KW-1185">Reference proteome</keyword>
<accession>A0A2D2B0G9</accession>
<evidence type="ECO:0000256" key="1">
    <source>
        <dbReference type="SAM" id="Coils"/>
    </source>
</evidence>
<gene>
    <name evidence="4" type="ORF">CSW64_15695</name>
</gene>
<evidence type="ECO:0000313" key="4">
    <source>
        <dbReference type="EMBL" id="ATQ43733.1"/>
    </source>
</evidence>
<evidence type="ECO:0000313" key="5">
    <source>
        <dbReference type="Proteomes" id="UP000228945"/>
    </source>
</evidence>
<evidence type="ECO:0000256" key="2">
    <source>
        <dbReference type="SAM" id="MobiDB-lite"/>
    </source>
</evidence>
<dbReference type="RefSeq" id="WP_099622982.1">
    <property type="nucleotide sequence ID" value="NZ_CP024201.1"/>
</dbReference>
<dbReference type="EMBL" id="CP024201">
    <property type="protein sequence ID" value="ATQ43733.1"/>
    <property type="molecule type" value="Genomic_DNA"/>
</dbReference>
<reference evidence="4 5" key="1">
    <citation type="submission" date="2017-10" db="EMBL/GenBank/DDBJ databases">
        <title>Genome sequence of Caulobacter mirabilis FWC38.</title>
        <authorList>
            <person name="Fiebig A."/>
            <person name="Crosson S."/>
        </authorList>
    </citation>
    <scope>NUCLEOTIDE SEQUENCE [LARGE SCALE GENOMIC DNA]</scope>
    <source>
        <strain evidence="4 5">FWC 38</strain>
    </source>
</reference>
<feature type="transmembrane region" description="Helical" evidence="3">
    <location>
        <begin position="88"/>
        <end position="110"/>
    </location>
</feature>